<name>A0A067MWV3_BOTB1</name>
<protein>
    <recommendedName>
        <fullName evidence="10">RING-type domain-containing protein</fullName>
    </recommendedName>
</protein>
<dbReference type="PROSITE" id="PS51787">
    <property type="entry name" value="LON_N"/>
    <property type="match status" value="1"/>
</dbReference>
<feature type="compositionally biased region" description="Pro residues" evidence="5">
    <location>
        <begin position="10"/>
        <end position="19"/>
    </location>
</feature>
<dbReference type="Gene3D" id="3.30.40.10">
    <property type="entry name" value="Zinc/RING finger domain, C3HC4 (zinc finger)"/>
    <property type="match status" value="1"/>
</dbReference>
<evidence type="ECO:0000259" key="7">
    <source>
        <dbReference type="PROSITE" id="PS51787"/>
    </source>
</evidence>
<feature type="domain" description="Lon N-terminal" evidence="7">
    <location>
        <begin position="227"/>
        <end position="442"/>
    </location>
</feature>
<evidence type="ECO:0000256" key="4">
    <source>
        <dbReference type="PROSITE-ProRule" id="PRU00175"/>
    </source>
</evidence>
<keyword evidence="9" id="KW-1185">Reference proteome</keyword>
<feature type="domain" description="RING-type" evidence="6">
    <location>
        <begin position="144"/>
        <end position="182"/>
    </location>
</feature>
<dbReference type="Proteomes" id="UP000027195">
    <property type="component" value="Unassembled WGS sequence"/>
</dbReference>
<proteinExistence type="predicted"/>
<evidence type="ECO:0000256" key="2">
    <source>
        <dbReference type="ARBA" id="ARBA00022771"/>
    </source>
</evidence>
<feature type="region of interest" description="Disordered" evidence="5">
    <location>
        <begin position="1"/>
        <end position="132"/>
    </location>
</feature>
<dbReference type="CDD" id="cd16514">
    <property type="entry name" value="RING-HC_LONFs_rpt2"/>
    <property type="match status" value="1"/>
</dbReference>
<keyword evidence="1" id="KW-0479">Metal-binding</keyword>
<evidence type="ECO:0000259" key="6">
    <source>
        <dbReference type="PROSITE" id="PS50089"/>
    </source>
</evidence>
<dbReference type="InterPro" id="IPR001841">
    <property type="entry name" value="Znf_RING"/>
</dbReference>
<dbReference type="Pfam" id="PF02190">
    <property type="entry name" value="LON_substr_bdg"/>
    <property type="match status" value="1"/>
</dbReference>
<dbReference type="EMBL" id="KL198028">
    <property type="protein sequence ID" value="KDQ16317.1"/>
    <property type="molecule type" value="Genomic_DNA"/>
</dbReference>
<dbReference type="Gene3D" id="2.30.130.40">
    <property type="entry name" value="LON domain-like"/>
    <property type="match status" value="1"/>
</dbReference>
<dbReference type="OrthoDB" id="264917at2759"/>
<dbReference type="InterPro" id="IPR046336">
    <property type="entry name" value="Lon_prtase_N_sf"/>
</dbReference>
<organism evidence="8 9">
    <name type="scientific">Botryobasidium botryosum (strain FD-172 SS1)</name>
    <dbReference type="NCBI Taxonomy" id="930990"/>
    <lineage>
        <taxon>Eukaryota</taxon>
        <taxon>Fungi</taxon>
        <taxon>Dikarya</taxon>
        <taxon>Basidiomycota</taxon>
        <taxon>Agaricomycotina</taxon>
        <taxon>Agaricomycetes</taxon>
        <taxon>Cantharellales</taxon>
        <taxon>Botryobasidiaceae</taxon>
        <taxon>Botryobasidium</taxon>
    </lineage>
</organism>
<evidence type="ECO:0000256" key="1">
    <source>
        <dbReference type="ARBA" id="ARBA00022723"/>
    </source>
</evidence>
<accession>A0A067MWV3</accession>
<keyword evidence="2 4" id="KW-0863">Zinc-finger</keyword>
<dbReference type="Pfam" id="PF13923">
    <property type="entry name" value="zf-C3HC4_2"/>
    <property type="match status" value="1"/>
</dbReference>
<dbReference type="STRING" id="930990.A0A067MWV3"/>
<dbReference type="PANTHER" id="PTHR23327">
    <property type="entry name" value="RING FINGER PROTEIN 127"/>
    <property type="match status" value="1"/>
</dbReference>
<dbReference type="SUPFAM" id="SSF57850">
    <property type="entry name" value="RING/U-box"/>
    <property type="match status" value="1"/>
</dbReference>
<reference evidence="9" key="1">
    <citation type="journal article" date="2014" name="Proc. Natl. Acad. Sci. U.S.A.">
        <title>Extensive sampling of basidiomycete genomes demonstrates inadequacy of the white-rot/brown-rot paradigm for wood decay fungi.</title>
        <authorList>
            <person name="Riley R."/>
            <person name="Salamov A.A."/>
            <person name="Brown D.W."/>
            <person name="Nagy L.G."/>
            <person name="Floudas D."/>
            <person name="Held B.W."/>
            <person name="Levasseur A."/>
            <person name="Lombard V."/>
            <person name="Morin E."/>
            <person name="Otillar R."/>
            <person name="Lindquist E.A."/>
            <person name="Sun H."/>
            <person name="LaButti K.M."/>
            <person name="Schmutz J."/>
            <person name="Jabbour D."/>
            <person name="Luo H."/>
            <person name="Baker S.E."/>
            <person name="Pisabarro A.G."/>
            <person name="Walton J.D."/>
            <person name="Blanchette R.A."/>
            <person name="Henrissat B."/>
            <person name="Martin F."/>
            <person name="Cullen D."/>
            <person name="Hibbett D.S."/>
            <person name="Grigoriev I.V."/>
        </authorList>
    </citation>
    <scope>NUCLEOTIDE SEQUENCE [LARGE SCALE GENOMIC DNA]</scope>
    <source>
        <strain evidence="9">FD-172 SS1</strain>
    </source>
</reference>
<dbReference type="InterPro" id="IPR003111">
    <property type="entry name" value="Lon_prtase_N"/>
</dbReference>
<dbReference type="InterPro" id="IPR015947">
    <property type="entry name" value="PUA-like_sf"/>
</dbReference>
<dbReference type="PROSITE" id="PS50089">
    <property type="entry name" value="ZF_RING_2"/>
    <property type="match status" value="1"/>
</dbReference>
<feature type="compositionally biased region" description="Basic and acidic residues" evidence="5">
    <location>
        <begin position="80"/>
        <end position="92"/>
    </location>
</feature>
<dbReference type="InParanoid" id="A0A067MWV3"/>
<dbReference type="GO" id="GO:0008270">
    <property type="term" value="F:zinc ion binding"/>
    <property type="evidence" value="ECO:0007669"/>
    <property type="project" value="UniProtKB-KW"/>
</dbReference>
<dbReference type="SMART" id="SM00184">
    <property type="entry name" value="RING"/>
    <property type="match status" value="1"/>
</dbReference>
<dbReference type="PROSITE" id="PS00518">
    <property type="entry name" value="ZF_RING_1"/>
    <property type="match status" value="1"/>
</dbReference>
<evidence type="ECO:0000313" key="9">
    <source>
        <dbReference type="Proteomes" id="UP000027195"/>
    </source>
</evidence>
<dbReference type="Gene3D" id="1.20.58.1480">
    <property type="match status" value="1"/>
</dbReference>
<dbReference type="InterPro" id="IPR013083">
    <property type="entry name" value="Znf_RING/FYVE/PHD"/>
</dbReference>
<feature type="compositionally biased region" description="Low complexity" evidence="5">
    <location>
        <begin position="35"/>
        <end position="47"/>
    </location>
</feature>
<dbReference type="PANTHER" id="PTHR23327:SF42">
    <property type="entry name" value="LON PEPTIDASE N-TERMINAL DOMAIN AND RING FINGER PROTEIN C14F5.10C"/>
    <property type="match status" value="1"/>
</dbReference>
<dbReference type="SUPFAM" id="SSF88697">
    <property type="entry name" value="PUA domain-like"/>
    <property type="match status" value="1"/>
</dbReference>
<gene>
    <name evidence="8" type="ORF">BOTBODRAFT_130112</name>
</gene>
<evidence type="ECO:0000256" key="3">
    <source>
        <dbReference type="ARBA" id="ARBA00022833"/>
    </source>
</evidence>
<sequence length="454" mass="50599">MAHDDHSPPAAAPAPPVLPTCPVFGCEPEARSDVSSTSTPGASTSSTPVKYYPRPPKFNPKRPVVKSDGDISDDSSGSNDRGKHPRDQDHSPGSRRRRPRPRSVGPSRDRSHQRKRRRLPTPEPAHDPLTGSALEKSVLSELTCGICRSLLYEPVTTTCQHTFCSSCILRALDDKPACPLCQQRLPRLNHIHGPPVSKIILSILKSVFPNLYDERRAETTEHDNKGLDTPLLVSRLAFPGLPVLLHLDEPRHRRFLRRALSLPSPRIGMIPTPRTGAANEQSEAFGTMLEIKTVQSFPDGRSAVETTGLYRFRVVEKEIIDGYAMGRVQRIDDYPEELENLLEEAATAAPSASTAPIALTNEELVAACGEFIEQLRADTAPWVVQRLHNTVGPMPSRTQLGDFSYWMAMTLPIDEHEKAKLLPIRSPRVRLLMINHWIKGLQDNWWYERGCVIC</sequence>
<dbReference type="HOGENOM" id="CLU_013989_4_2_1"/>
<evidence type="ECO:0008006" key="10">
    <source>
        <dbReference type="Google" id="ProtNLM"/>
    </source>
</evidence>
<keyword evidence="3" id="KW-0862">Zinc</keyword>
<dbReference type="InterPro" id="IPR017907">
    <property type="entry name" value="Znf_RING_CS"/>
</dbReference>
<dbReference type="AlphaFoldDB" id="A0A067MWV3"/>
<dbReference type="GO" id="GO:0061630">
    <property type="term" value="F:ubiquitin protein ligase activity"/>
    <property type="evidence" value="ECO:0007669"/>
    <property type="project" value="TreeGrafter"/>
</dbReference>
<dbReference type="SMART" id="SM00464">
    <property type="entry name" value="LON"/>
    <property type="match status" value="1"/>
</dbReference>
<evidence type="ECO:0000313" key="8">
    <source>
        <dbReference type="EMBL" id="KDQ16317.1"/>
    </source>
</evidence>
<evidence type="ECO:0000256" key="5">
    <source>
        <dbReference type="SAM" id="MobiDB-lite"/>
    </source>
</evidence>